<dbReference type="SUPFAM" id="SSF69318">
    <property type="entry name" value="Integrin alpha N-terminal domain"/>
    <property type="match status" value="3"/>
</dbReference>
<name>A0A0E9MZW3_9BACT</name>
<sequence length="1185" mass="130429">MSLAAAFAFTACRHQETGIFRQLSSSHTGIHFSNKISESDSINPMNVVNIYNGGGVGIGDFNGDGLADMYFTGNMVPNKLYLNKGNLAFEDVTEKAGVDGMGRWARGVSVVDINNDGKLDIYVCNTIYKDSLRRRNILYVNQGNDAGGIPRFKDDAAAWGLDINVQSTMAQFFDYDNDGDLDMYLTVNEAANGIAYTAFSERNGNATHSEGRLYRNETDSASHHPVYRDVSLQAGITLAGFGHSATICDINADGWKDIYVANDFISSNILYINNHDGTFSDRAKDYFKHTSLNAMGSDVVDINNDGLVDVVELDMNPEDNFRKKMMMNAGNYNTIQNFELFKYQLQYIRNTFQLNQGPRLLEGDSIGAPVFSEIAFMSGMSQTDWSWTPLVADFDNDGFRDMIITNGFPKDVTDHDFIAYREKSNGLEPPLQMMGRIPVVKISNYAYRNTNGVQFEDMTKAWGFTRPGFSNGAVYADLDNDGDMDIVINNIDDEAFVYENRSRQAGDTASHYLQVAFRGSPANINGLGASADIYYDHGKHQLYENLPVRGYLSTNQGIAHFGLGKTTVVDSVVITWPENKKQVFQQVKADQLLKADLANAAIPAPVNPQQLQSVPIFREITRLTGLGAKHTDFDFIDFNVQTTLPHKFSQYCPALAAGDINGDGLDDIIMGGNNIYPAKVLLQQPNGKFREQQMDEKAGSTNVNFKDEGIVLFDADGDGFNDVYVASGGFNYAAGDAAYQDRLYLNNGKGSFSIAAGALPDNHISKLCVRVQDIDHDGKPDLFVSGRVEPGKYPRPVSSFIFKNISEKGKPKFIDITSQVAPELENVGLVCDALFTDFDNDNQADLILAGEWMPVTFLKNTGGKFKNVTASTGIAGNTGWWNSIAAGDFRHTGRTDYIVGNVGLNTYFQASDQRPVFVTAKDFDKNGSYVPILSQYLPATDGTKKEFPAFGRDEMIERIPTLKKRYDNYGKFAGSTMEEIITPEMRKDAQRLQATMLQSCFLRNDGNGKFTIIPLPLPAQYSVVNGMLADDFDGDGNLDVLINGNDFGTEVATGRYNALNGLLLKGKGDGSFQPLTILESGIYLPGDGKALVQLKGADGKYLVAASQNRGPLKLYALRSNTRRLVPVNSNDESAVLHYKNGNSRKQEFYNGSGFLSQSARYCATDSSVVAVEIRNNKGEVRKIAP</sequence>
<gene>
    <name evidence="3" type="ORF">FPE01S_01_16850</name>
</gene>
<dbReference type="Pfam" id="PF13517">
    <property type="entry name" value="FG-GAP_3"/>
    <property type="match status" value="4"/>
</dbReference>
<dbReference type="InterPro" id="IPR028994">
    <property type="entry name" value="Integrin_alpha_N"/>
</dbReference>
<dbReference type="InterPro" id="IPR018247">
    <property type="entry name" value="EF_Hand_1_Ca_BS"/>
</dbReference>
<evidence type="ECO:0000256" key="1">
    <source>
        <dbReference type="ARBA" id="ARBA00022729"/>
    </source>
</evidence>
<evidence type="ECO:0000259" key="2">
    <source>
        <dbReference type="Pfam" id="PF07593"/>
    </source>
</evidence>
<comment type="caution">
    <text evidence="3">The sequence shown here is derived from an EMBL/GenBank/DDBJ whole genome shotgun (WGS) entry which is preliminary data.</text>
</comment>
<dbReference type="InterPro" id="IPR011519">
    <property type="entry name" value="UnbV_ASPIC"/>
</dbReference>
<dbReference type="EMBL" id="BBWV01000001">
    <property type="protein sequence ID" value="GAO42670.1"/>
    <property type="molecule type" value="Genomic_DNA"/>
</dbReference>
<dbReference type="PROSITE" id="PS00018">
    <property type="entry name" value="EF_HAND_1"/>
    <property type="match status" value="1"/>
</dbReference>
<keyword evidence="1" id="KW-0732">Signal</keyword>
<dbReference type="Gene3D" id="2.130.10.130">
    <property type="entry name" value="Integrin alpha, N-terminal"/>
    <property type="match status" value="4"/>
</dbReference>
<dbReference type="PANTHER" id="PTHR16026">
    <property type="entry name" value="CARTILAGE ACIDIC PROTEIN 1"/>
    <property type="match status" value="1"/>
</dbReference>
<evidence type="ECO:0000313" key="4">
    <source>
        <dbReference type="Proteomes" id="UP000033121"/>
    </source>
</evidence>
<accession>A0A0E9MZW3</accession>
<keyword evidence="4" id="KW-1185">Reference proteome</keyword>
<dbReference type="AlphaFoldDB" id="A0A0E9MZW3"/>
<dbReference type="InterPro" id="IPR013517">
    <property type="entry name" value="FG-GAP"/>
</dbReference>
<dbReference type="STRING" id="1220578.FPE01S_01_16850"/>
<dbReference type="PANTHER" id="PTHR16026:SF0">
    <property type="entry name" value="CARTILAGE ACIDIC PROTEIN 1"/>
    <property type="match status" value="1"/>
</dbReference>
<reference evidence="3 4" key="1">
    <citation type="submission" date="2015-04" db="EMBL/GenBank/DDBJ databases">
        <title>Whole genome shotgun sequence of Flavihumibacter petaseus NBRC 106054.</title>
        <authorList>
            <person name="Miyazawa S."/>
            <person name="Hosoyama A."/>
            <person name="Hashimoto M."/>
            <person name="Noguchi M."/>
            <person name="Tsuchikane K."/>
            <person name="Ohji S."/>
            <person name="Yamazoe A."/>
            <person name="Ichikawa N."/>
            <person name="Kimura A."/>
            <person name="Fujita N."/>
        </authorList>
    </citation>
    <scope>NUCLEOTIDE SEQUENCE [LARGE SCALE GENOMIC DNA]</scope>
    <source>
        <strain evidence="3 4">NBRC 106054</strain>
    </source>
</reference>
<feature type="domain" description="ASPIC/UnbV" evidence="2">
    <location>
        <begin position="526"/>
        <end position="593"/>
    </location>
</feature>
<dbReference type="Proteomes" id="UP000033121">
    <property type="component" value="Unassembled WGS sequence"/>
</dbReference>
<dbReference type="Pfam" id="PF07593">
    <property type="entry name" value="UnbV_ASPIC"/>
    <property type="match status" value="1"/>
</dbReference>
<protein>
    <recommendedName>
        <fullName evidence="2">ASPIC/UnbV domain-containing protein</fullName>
    </recommendedName>
</protein>
<evidence type="ECO:0000313" key="3">
    <source>
        <dbReference type="EMBL" id="GAO42670.1"/>
    </source>
</evidence>
<organism evidence="3 4">
    <name type="scientific">Flavihumibacter petaseus NBRC 106054</name>
    <dbReference type="NCBI Taxonomy" id="1220578"/>
    <lineage>
        <taxon>Bacteria</taxon>
        <taxon>Pseudomonadati</taxon>
        <taxon>Bacteroidota</taxon>
        <taxon>Chitinophagia</taxon>
        <taxon>Chitinophagales</taxon>
        <taxon>Chitinophagaceae</taxon>
        <taxon>Flavihumibacter</taxon>
    </lineage>
</organism>
<proteinExistence type="predicted"/>
<dbReference type="InterPro" id="IPR027039">
    <property type="entry name" value="Crtac1"/>
</dbReference>